<evidence type="ECO:0000313" key="8">
    <source>
        <dbReference type="EMBL" id="MCS0659572.1"/>
    </source>
</evidence>
<dbReference type="SMART" id="SM00862">
    <property type="entry name" value="Trans_reg_C"/>
    <property type="match status" value="1"/>
</dbReference>
<dbReference type="RefSeq" id="WP_258812761.1">
    <property type="nucleotide sequence ID" value="NZ_JANUGU010000005.1"/>
</dbReference>
<sequence length="229" mass="26074">MNPAETLVLIVEDEPAIAELVRFSLRDDSWTFCHASTVNEAWDIIQQQQPQLVLLDWMLRNESGLRLLTRIRAESTLHDMPVILLTGRTLDEDWSVAMEHGADDYITKPFSPRELAIRARSALRRRGETQSARPLQVGPLALDPRSCTVRVGAEAVEVRQAEYRLLKFLLCHPEEVFSRAQLLDQVWHANGTLDERTVDVHVLRLRKALRDAKSLLKTVRGFGYKLTAG</sequence>
<dbReference type="PANTHER" id="PTHR48111">
    <property type="entry name" value="REGULATOR OF RPOS"/>
    <property type="match status" value="1"/>
</dbReference>
<protein>
    <submittedName>
        <fullName evidence="8">Response regulator</fullName>
    </submittedName>
</protein>
<dbReference type="InterPro" id="IPR016032">
    <property type="entry name" value="Sig_transdc_resp-reg_C-effctor"/>
</dbReference>
<gene>
    <name evidence="8" type="ORF">NX778_16000</name>
</gene>
<evidence type="ECO:0000256" key="5">
    <source>
        <dbReference type="PROSITE-ProRule" id="PRU01091"/>
    </source>
</evidence>
<proteinExistence type="predicted"/>
<keyword evidence="1 4" id="KW-0597">Phosphoprotein</keyword>
<dbReference type="Proteomes" id="UP001204621">
    <property type="component" value="Unassembled WGS sequence"/>
</dbReference>
<dbReference type="InterPro" id="IPR011006">
    <property type="entry name" value="CheY-like_superfamily"/>
</dbReference>
<dbReference type="PANTHER" id="PTHR48111:SF40">
    <property type="entry name" value="PHOSPHATE REGULON TRANSCRIPTIONAL REGULATORY PROTEIN PHOB"/>
    <property type="match status" value="1"/>
</dbReference>
<dbReference type="InterPro" id="IPR001789">
    <property type="entry name" value="Sig_transdc_resp-reg_receiver"/>
</dbReference>
<dbReference type="InterPro" id="IPR036388">
    <property type="entry name" value="WH-like_DNA-bd_sf"/>
</dbReference>
<feature type="domain" description="OmpR/PhoB-type" evidence="7">
    <location>
        <begin position="132"/>
        <end position="228"/>
    </location>
</feature>
<dbReference type="Gene3D" id="1.10.10.10">
    <property type="entry name" value="Winged helix-like DNA-binding domain superfamily/Winged helix DNA-binding domain"/>
    <property type="match status" value="1"/>
</dbReference>
<dbReference type="CDD" id="cd00383">
    <property type="entry name" value="trans_reg_C"/>
    <property type="match status" value="1"/>
</dbReference>
<organism evidence="8 9">
    <name type="scientific">Massilia terrae</name>
    <dbReference type="NCBI Taxonomy" id="1811224"/>
    <lineage>
        <taxon>Bacteria</taxon>
        <taxon>Pseudomonadati</taxon>
        <taxon>Pseudomonadota</taxon>
        <taxon>Betaproteobacteria</taxon>
        <taxon>Burkholderiales</taxon>
        <taxon>Oxalobacteraceae</taxon>
        <taxon>Telluria group</taxon>
        <taxon>Massilia</taxon>
    </lineage>
</organism>
<keyword evidence="9" id="KW-1185">Reference proteome</keyword>
<comment type="caution">
    <text evidence="8">The sequence shown here is derived from an EMBL/GenBank/DDBJ whole genome shotgun (WGS) entry which is preliminary data.</text>
</comment>
<evidence type="ECO:0000256" key="2">
    <source>
        <dbReference type="ARBA" id="ARBA00023012"/>
    </source>
</evidence>
<feature type="DNA-binding region" description="OmpR/PhoB-type" evidence="5">
    <location>
        <begin position="132"/>
        <end position="228"/>
    </location>
</feature>
<evidence type="ECO:0000256" key="3">
    <source>
        <dbReference type="ARBA" id="ARBA00023125"/>
    </source>
</evidence>
<feature type="modified residue" description="4-aspartylphosphate" evidence="4">
    <location>
        <position position="56"/>
    </location>
</feature>
<dbReference type="Pfam" id="PF00072">
    <property type="entry name" value="Response_reg"/>
    <property type="match status" value="1"/>
</dbReference>
<dbReference type="SUPFAM" id="SSF46894">
    <property type="entry name" value="C-terminal effector domain of the bipartite response regulators"/>
    <property type="match status" value="1"/>
</dbReference>
<feature type="domain" description="Response regulatory" evidence="6">
    <location>
        <begin position="7"/>
        <end position="123"/>
    </location>
</feature>
<keyword evidence="3 5" id="KW-0238">DNA-binding</keyword>
<evidence type="ECO:0000259" key="6">
    <source>
        <dbReference type="PROSITE" id="PS50110"/>
    </source>
</evidence>
<dbReference type="SMART" id="SM00448">
    <property type="entry name" value="REC"/>
    <property type="match status" value="1"/>
</dbReference>
<dbReference type="SUPFAM" id="SSF52172">
    <property type="entry name" value="CheY-like"/>
    <property type="match status" value="1"/>
</dbReference>
<dbReference type="Gene3D" id="3.40.50.2300">
    <property type="match status" value="1"/>
</dbReference>
<dbReference type="EMBL" id="JANUGU010000005">
    <property type="protein sequence ID" value="MCS0659572.1"/>
    <property type="molecule type" value="Genomic_DNA"/>
</dbReference>
<reference evidence="8 9" key="1">
    <citation type="submission" date="2022-08" db="EMBL/GenBank/DDBJ databases">
        <title>Reclassification of Massilia species as members of the genera Telluria, Duganella, Pseudoduganella, Mokoshia gen. nov. and Zemynaea gen. nov. using orthogonal and non-orthogonal genome-based approaches.</title>
        <authorList>
            <person name="Bowman J.P."/>
        </authorList>
    </citation>
    <scope>NUCLEOTIDE SEQUENCE [LARGE SCALE GENOMIC DNA]</scope>
    <source>
        <strain evidence="8 9">JCM 31606</strain>
    </source>
</reference>
<accession>A0ABT2D023</accession>
<evidence type="ECO:0000256" key="1">
    <source>
        <dbReference type="ARBA" id="ARBA00022553"/>
    </source>
</evidence>
<dbReference type="InterPro" id="IPR039420">
    <property type="entry name" value="WalR-like"/>
</dbReference>
<dbReference type="Pfam" id="PF00486">
    <property type="entry name" value="Trans_reg_C"/>
    <property type="match status" value="1"/>
</dbReference>
<dbReference type="PROSITE" id="PS50110">
    <property type="entry name" value="RESPONSE_REGULATORY"/>
    <property type="match status" value="1"/>
</dbReference>
<evidence type="ECO:0000256" key="4">
    <source>
        <dbReference type="PROSITE-ProRule" id="PRU00169"/>
    </source>
</evidence>
<name>A0ABT2D023_9BURK</name>
<dbReference type="PROSITE" id="PS51755">
    <property type="entry name" value="OMPR_PHOB"/>
    <property type="match status" value="1"/>
</dbReference>
<dbReference type="InterPro" id="IPR001867">
    <property type="entry name" value="OmpR/PhoB-type_DNA-bd"/>
</dbReference>
<keyword evidence="2" id="KW-0902">Two-component regulatory system</keyword>
<evidence type="ECO:0000313" key="9">
    <source>
        <dbReference type="Proteomes" id="UP001204621"/>
    </source>
</evidence>
<evidence type="ECO:0000259" key="7">
    <source>
        <dbReference type="PROSITE" id="PS51755"/>
    </source>
</evidence>